<comment type="caution">
    <text evidence="2">The sequence shown here is derived from an EMBL/GenBank/DDBJ whole genome shotgun (WGS) entry which is preliminary data.</text>
</comment>
<protein>
    <recommendedName>
        <fullName evidence="1">Mei2-like C-terminal RNA recognition motif domain-containing protein</fullName>
    </recommendedName>
</protein>
<name>A0AA36HXD9_9DINO</name>
<dbReference type="Proteomes" id="UP001178507">
    <property type="component" value="Unassembled WGS sequence"/>
</dbReference>
<proteinExistence type="predicted"/>
<sequence>MELIAASENFLSLSTQLCSSSANLEAPQAPQAPHVLPVAPGLTSAVNAPSPVEPPKERGKSSSLTPELALGQCMGAMLRHKPLPTGVNLTEMPLLACHVKQLIPRLTRGGKRASISAISAALRRLGMRAALIKAVINLAYFYSNSFCFWVPLEGEVGISLLDTPLPPLGDKVQAQLLSVLAQRMKARLRGPVPKEQPISANFGVWTGKAPPLCQFRGAADQSGKTLAEQSAKTLAEELEKEGLTTLMIKNLPTHLAQPAVLEEVDSGFAGRYDFFYLPGTFTYHKSFGYAFVNLVDVPTMKEFTLQWHNSMRLGSEPLKICGADVQGREANVENFGPRMKRIRNPCLRPVIRSPDTEVQA</sequence>
<dbReference type="AlphaFoldDB" id="A0AA36HXD9"/>
<gene>
    <name evidence="2" type="ORF">EVOR1521_LOCUS5099</name>
</gene>
<organism evidence="2 3">
    <name type="scientific">Effrenium voratum</name>
    <dbReference type="NCBI Taxonomy" id="2562239"/>
    <lineage>
        <taxon>Eukaryota</taxon>
        <taxon>Sar</taxon>
        <taxon>Alveolata</taxon>
        <taxon>Dinophyceae</taxon>
        <taxon>Suessiales</taxon>
        <taxon>Symbiodiniaceae</taxon>
        <taxon>Effrenium</taxon>
    </lineage>
</organism>
<dbReference type="InterPro" id="IPR035979">
    <property type="entry name" value="RBD_domain_sf"/>
</dbReference>
<dbReference type="Pfam" id="PF04059">
    <property type="entry name" value="RRM_2"/>
    <property type="match status" value="1"/>
</dbReference>
<evidence type="ECO:0000259" key="1">
    <source>
        <dbReference type="Pfam" id="PF04059"/>
    </source>
</evidence>
<evidence type="ECO:0000313" key="3">
    <source>
        <dbReference type="Proteomes" id="UP001178507"/>
    </source>
</evidence>
<dbReference type="GO" id="GO:0003676">
    <property type="term" value="F:nucleic acid binding"/>
    <property type="evidence" value="ECO:0007669"/>
    <property type="project" value="InterPro"/>
</dbReference>
<dbReference type="InterPro" id="IPR007201">
    <property type="entry name" value="Mei2-like_Rrm_C"/>
</dbReference>
<keyword evidence="3" id="KW-1185">Reference proteome</keyword>
<reference evidence="2" key="1">
    <citation type="submission" date="2023-08" db="EMBL/GenBank/DDBJ databases">
        <authorList>
            <person name="Chen Y."/>
            <person name="Shah S."/>
            <person name="Dougan E. K."/>
            <person name="Thang M."/>
            <person name="Chan C."/>
        </authorList>
    </citation>
    <scope>NUCLEOTIDE SEQUENCE</scope>
</reference>
<dbReference type="SUPFAM" id="SSF54928">
    <property type="entry name" value="RNA-binding domain, RBD"/>
    <property type="match status" value="1"/>
</dbReference>
<dbReference type="EMBL" id="CAUJNA010000347">
    <property type="protein sequence ID" value="CAJ1375918.1"/>
    <property type="molecule type" value="Genomic_DNA"/>
</dbReference>
<accession>A0AA36HXD9</accession>
<evidence type="ECO:0000313" key="2">
    <source>
        <dbReference type="EMBL" id="CAJ1375918.1"/>
    </source>
</evidence>
<feature type="domain" description="Mei2-like C-terminal RNA recognition motif" evidence="1">
    <location>
        <begin position="244"/>
        <end position="334"/>
    </location>
</feature>